<dbReference type="Proteomes" id="UP001367676">
    <property type="component" value="Unassembled WGS sequence"/>
</dbReference>
<dbReference type="AlphaFoldDB" id="A0AAN9TV10"/>
<organism evidence="1 2">
    <name type="scientific">Parthenolecanium corni</name>
    <dbReference type="NCBI Taxonomy" id="536013"/>
    <lineage>
        <taxon>Eukaryota</taxon>
        <taxon>Metazoa</taxon>
        <taxon>Ecdysozoa</taxon>
        <taxon>Arthropoda</taxon>
        <taxon>Hexapoda</taxon>
        <taxon>Insecta</taxon>
        <taxon>Pterygota</taxon>
        <taxon>Neoptera</taxon>
        <taxon>Paraneoptera</taxon>
        <taxon>Hemiptera</taxon>
        <taxon>Sternorrhyncha</taxon>
        <taxon>Coccoidea</taxon>
        <taxon>Coccidae</taxon>
        <taxon>Parthenolecanium</taxon>
    </lineage>
</organism>
<sequence>MTPPGTASVKPSLKRPGGVIYDATRITSKDQLASYDTSQGFSKYWSVEKSISKFRVASHMTPPGTSSVNHLFYNVLPSARTVLGSNLTHRYYPFEVDGKPNTYPILSPLSHQPRCPSLSVYNFSLNPCSSCRWMEKTKRLEQTAATSWSVYALECPRQPPHLGVFCVVLLFSAPKLHGCVRAKRWEMKNAQRQRSGIHTLRGIDLNYCWQRRW</sequence>
<reference evidence="1 2" key="1">
    <citation type="submission" date="2024-03" db="EMBL/GenBank/DDBJ databases">
        <title>Adaptation during the transition from Ophiocordyceps entomopathogen to insect associate is accompanied by gene loss and intensified selection.</title>
        <authorList>
            <person name="Ward C.M."/>
            <person name="Onetto C.A."/>
            <person name="Borneman A.R."/>
        </authorList>
    </citation>
    <scope>NUCLEOTIDE SEQUENCE [LARGE SCALE GENOMIC DNA]</scope>
    <source>
        <strain evidence="1">AWRI1</strain>
        <tissue evidence="1">Single Adult Female</tissue>
    </source>
</reference>
<evidence type="ECO:0000313" key="2">
    <source>
        <dbReference type="Proteomes" id="UP001367676"/>
    </source>
</evidence>
<dbReference type="EMBL" id="JBBCAQ010000003">
    <property type="protein sequence ID" value="KAK7604708.1"/>
    <property type="molecule type" value="Genomic_DNA"/>
</dbReference>
<name>A0AAN9TV10_9HEMI</name>
<gene>
    <name evidence="1" type="ORF">V9T40_005894</name>
</gene>
<protein>
    <submittedName>
        <fullName evidence="1">Uncharacterized protein</fullName>
    </submittedName>
</protein>
<proteinExistence type="predicted"/>
<keyword evidence="2" id="KW-1185">Reference proteome</keyword>
<evidence type="ECO:0000313" key="1">
    <source>
        <dbReference type="EMBL" id="KAK7604708.1"/>
    </source>
</evidence>
<accession>A0AAN9TV10</accession>
<comment type="caution">
    <text evidence="1">The sequence shown here is derived from an EMBL/GenBank/DDBJ whole genome shotgun (WGS) entry which is preliminary data.</text>
</comment>